<name>A0A392UZ59_9FABA</name>
<dbReference type="EMBL" id="LXQA011015912">
    <property type="protein sequence ID" value="MCI81308.1"/>
    <property type="molecule type" value="Genomic_DNA"/>
</dbReference>
<protein>
    <submittedName>
        <fullName evidence="2">Uncharacterized protein</fullName>
    </submittedName>
</protein>
<organism evidence="2 3">
    <name type="scientific">Trifolium medium</name>
    <dbReference type="NCBI Taxonomy" id="97028"/>
    <lineage>
        <taxon>Eukaryota</taxon>
        <taxon>Viridiplantae</taxon>
        <taxon>Streptophyta</taxon>
        <taxon>Embryophyta</taxon>
        <taxon>Tracheophyta</taxon>
        <taxon>Spermatophyta</taxon>
        <taxon>Magnoliopsida</taxon>
        <taxon>eudicotyledons</taxon>
        <taxon>Gunneridae</taxon>
        <taxon>Pentapetalae</taxon>
        <taxon>rosids</taxon>
        <taxon>fabids</taxon>
        <taxon>Fabales</taxon>
        <taxon>Fabaceae</taxon>
        <taxon>Papilionoideae</taxon>
        <taxon>50 kb inversion clade</taxon>
        <taxon>NPAAA clade</taxon>
        <taxon>Hologalegina</taxon>
        <taxon>IRL clade</taxon>
        <taxon>Trifolieae</taxon>
        <taxon>Trifolium</taxon>
    </lineage>
</organism>
<dbReference type="Proteomes" id="UP000265520">
    <property type="component" value="Unassembled WGS sequence"/>
</dbReference>
<dbReference type="AlphaFoldDB" id="A0A392UZ59"/>
<accession>A0A392UZ59</accession>
<feature type="non-terminal residue" evidence="2">
    <location>
        <position position="38"/>
    </location>
</feature>
<proteinExistence type="predicted"/>
<sequence length="38" mass="4029">MERGEGSSSLQQAVNQGGRKQGAVNQGGRSQEVKEQGR</sequence>
<evidence type="ECO:0000313" key="2">
    <source>
        <dbReference type="EMBL" id="MCI81308.1"/>
    </source>
</evidence>
<evidence type="ECO:0000313" key="3">
    <source>
        <dbReference type="Proteomes" id="UP000265520"/>
    </source>
</evidence>
<feature type="compositionally biased region" description="Polar residues" evidence="1">
    <location>
        <begin position="1"/>
        <end position="15"/>
    </location>
</feature>
<feature type="region of interest" description="Disordered" evidence="1">
    <location>
        <begin position="1"/>
        <end position="38"/>
    </location>
</feature>
<comment type="caution">
    <text evidence="2">The sequence shown here is derived from an EMBL/GenBank/DDBJ whole genome shotgun (WGS) entry which is preliminary data.</text>
</comment>
<evidence type="ECO:0000256" key="1">
    <source>
        <dbReference type="SAM" id="MobiDB-lite"/>
    </source>
</evidence>
<reference evidence="2 3" key="1">
    <citation type="journal article" date="2018" name="Front. Plant Sci.">
        <title>Red Clover (Trifolium pratense) and Zigzag Clover (T. medium) - A Picture of Genomic Similarities and Differences.</title>
        <authorList>
            <person name="Dluhosova J."/>
            <person name="Istvanek J."/>
            <person name="Nedelnik J."/>
            <person name="Repkova J."/>
        </authorList>
    </citation>
    <scope>NUCLEOTIDE SEQUENCE [LARGE SCALE GENOMIC DNA]</scope>
    <source>
        <strain evidence="3">cv. 10/8</strain>
        <tissue evidence="2">Leaf</tissue>
    </source>
</reference>
<keyword evidence="3" id="KW-1185">Reference proteome</keyword>